<sequence>MATLPKPKIEPISLEIPSLSRSALDDLYHFLQYLQFKHQVDLEPAIEAIEDEIDVFDAEIALLEPGEAMPLADFKRELGIE</sequence>
<evidence type="ECO:0000313" key="1">
    <source>
        <dbReference type="EMBL" id="PZO57467.1"/>
    </source>
</evidence>
<name>A0A2W4XMQ4_9CYAN</name>
<dbReference type="EMBL" id="QBMP01000050">
    <property type="protein sequence ID" value="PZO57467.1"/>
    <property type="molecule type" value="Genomic_DNA"/>
</dbReference>
<comment type="caution">
    <text evidence="1">The sequence shown here is derived from an EMBL/GenBank/DDBJ whole genome shotgun (WGS) entry which is preliminary data.</text>
</comment>
<evidence type="ECO:0000313" key="2">
    <source>
        <dbReference type="Proteomes" id="UP000249794"/>
    </source>
</evidence>
<proteinExistence type="predicted"/>
<protein>
    <submittedName>
        <fullName evidence="1">Uncharacterized protein</fullName>
    </submittedName>
</protein>
<dbReference type="Proteomes" id="UP000249794">
    <property type="component" value="Unassembled WGS sequence"/>
</dbReference>
<organism evidence="1 2">
    <name type="scientific">Phormidesmis priestleyi</name>
    <dbReference type="NCBI Taxonomy" id="268141"/>
    <lineage>
        <taxon>Bacteria</taxon>
        <taxon>Bacillati</taxon>
        <taxon>Cyanobacteriota</taxon>
        <taxon>Cyanophyceae</taxon>
        <taxon>Leptolyngbyales</taxon>
        <taxon>Leptolyngbyaceae</taxon>
        <taxon>Phormidesmis</taxon>
    </lineage>
</organism>
<accession>A0A2W4XMQ4</accession>
<reference evidence="2" key="1">
    <citation type="submission" date="2018-04" db="EMBL/GenBank/DDBJ databases">
        <authorList>
            <person name="Cornet L."/>
        </authorList>
    </citation>
    <scope>NUCLEOTIDE SEQUENCE [LARGE SCALE GENOMIC DNA]</scope>
</reference>
<gene>
    <name evidence="1" type="ORF">DCF15_06945</name>
</gene>
<dbReference type="AlphaFoldDB" id="A0A2W4XMQ4"/>
<reference evidence="1 2" key="2">
    <citation type="submission" date="2018-06" db="EMBL/GenBank/DDBJ databases">
        <title>Metagenomic assembly of (sub)arctic Cyanobacteria and their associated microbiome from non-axenic cultures.</title>
        <authorList>
            <person name="Baurain D."/>
        </authorList>
    </citation>
    <scope>NUCLEOTIDE SEQUENCE [LARGE SCALE GENOMIC DNA]</scope>
    <source>
        <strain evidence="1">ULC027bin1</strain>
    </source>
</reference>